<reference evidence="3 4" key="1">
    <citation type="journal article" date="2019" name="Genome Biol. Evol.">
        <title>Insights into the evolution of the New World diploid cottons (Gossypium, subgenus Houzingenia) based on genome sequencing.</title>
        <authorList>
            <person name="Grover C.E."/>
            <person name="Arick M.A. 2nd"/>
            <person name="Thrash A."/>
            <person name="Conover J.L."/>
            <person name="Sanders W.S."/>
            <person name="Peterson D.G."/>
            <person name="Frelichowski J.E."/>
            <person name="Scheffler J.A."/>
            <person name="Scheffler B.E."/>
            <person name="Wendel J.F."/>
        </authorList>
    </citation>
    <scope>NUCLEOTIDE SEQUENCE [LARGE SCALE GENOMIC DNA]</scope>
    <source>
        <strain evidence="3">4</strain>
        <tissue evidence="3">Leaf</tissue>
    </source>
</reference>
<dbReference type="AlphaFoldDB" id="A0A7J9AN31"/>
<name>A0A7J9AN31_9ROSI</name>
<evidence type="ECO:0000313" key="2">
    <source>
        <dbReference type="EMBL" id="MBA0724833.1"/>
    </source>
</evidence>
<proteinExistence type="predicted"/>
<evidence type="ECO:0000313" key="4">
    <source>
        <dbReference type="Proteomes" id="UP000593574"/>
    </source>
</evidence>
<comment type="caution">
    <text evidence="3">The sequence shown here is derived from an EMBL/GenBank/DDBJ whole genome shotgun (WGS) entry which is preliminary data.</text>
</comment>
<reference evidence="3" key="2">
    <citation type="submission" date="2020-04" db="EMBL/GenBank/DDBJ databases">
        <authorList>
            <person name="Grover C.E."/>
            <person name="Arick M.A. II"/>
            <person name="Thrash A."/>
            <person name="Conover J.L."/>
            <person name="Sanders W.S."/>
            <person name="Peterson D.G."/>
            <person name="Scheffler J.A."/>
            <person name="Scheffler B.E."/>
            <person name="Wendel J.F."/>
        </authorList>
    </citation>
    <scope>NUCLEOTIDE SEQUENCE</scope>
    <source>
        <strain evidence="3">4</strain>
        <tissue evidence="3">Leaf</tissue>
    </source>
</reference>
<gene>
    <name evidence="2" type="ORF">Golax_021490</name>
    <name evidence="3" type="ORF">Golax_021491</name>
</gene>
<organism evidence="3 4">
    <name type="scientific">Gossypium laxum</name>
    <dbReference type="NCBI Taxonomy" id="34288"/>
    <lineage>
        <taxon>Eukaryota</taxon>
        <taxon>Viridiplantae</taxon>
        <taxon>Streptophyta</taxon>
        <taxon>Embryophyta</taxon>
        <taxon>Tracheophyta</taxon>
        <taxon>Spermatophyta</taxon>
        <taxon>Magnoliopsida</taxon>
        <taxon>eudicotyledons</taxon>
        <taxon>Gunneridae</taxon>
        <taxon>Pentapetalae</taxon>
        <taxon>rosids</taxon>
        <taxon>malvids</taxon>
        <taxon>Malvales</taxon>
        <taxon>Malvaceae</taxon>
        <taxon>Malvoideae</taxon>
        <taxon>Gossypium</taxon>
    </lineage>
</organism>
<evidence type="ECO:0000256" key="1">
    <source>
        <dbReference type="SAM" id="MobiDB-lite"/>
    </source>
</evidence>
<feature type="region of interest" description="Disordered" evidence="1">
    <location>
        <begin position="14"/>
        <end position="42"/>
    </location>
</feature>
<accession>A0A7J9AN31</accession>
<sequence>MVVDSSPVRALSWNDKLLGRGATGSQDSSSVPNRDLRRTSTF</sequence>
<protein>
    <submittedName>
        <fullName evidence="3">Uncharacterized protein</fullName>
    </submittedName>
</protein>
<dbReference type="Proteomes" id="UP000593574">
    <property type="component" value="Unassembled WGS sequence"/>
</dbReference>
<keyword evidence="4" id="KW-1185">Reference proteome</keyword>
<dbReference type="EMBL" id="JABEZV010000011">
    <property type="protein sequence ID" value="MBA0724833.1"/>
    <property type="molecule type" value="Genomic_DNA"/>
</dbReference>
<evidence type="ECO:0000313" key="3">
    <source>
        <dbReference type="EMBL" id="MBA0724834.1"/>
    </source>
</evidence>
<dbReference type="EMBL" id="JABEZV010000011">
    <property type="protein sequence ID" value="MBA0724834.1"/>
    <property type="molecule type" value="Genomic_DNA"/>
</dbReference>
<feature type="compositionally biased region" description="Polar residues" evidence="1">
    <location>
        <begin position="23"/>
        <end position="32"/>
    </location>
</feature>